<sequence length="221" mass="24099">MLVSIGRRSCVRCCLQRRSSPWPVLRPQAAPAPPASSSSSSSAACWPAVSRAYSSRTNSRNGGATTNTTTNNSTSSSSSARQNRPPATIAVLGGGVTGLTTAYYLTKFLPSARITLYEASDRLGGWVDSHTMDLHKRLTSGMPARVVCEYGPRLITPTEKNFSEMLVYAELLHHLNLMDKTWTLHKPPIGSRQADPLSRRYIYYPDHLVELPGPRSPPSPS</sequence>
<feature type="region of interest" description="Disordered" evidence="1">
    <location>
        <begin position="54"/>
        <end position="85"/>
    </location>
</feature>
<keyword evidence="4" id="KW-1185">Reference proteome</keyword>
<dbReference type="SUPFAM" id="SSF51905">
    <property type="entry name" value="FAD/NAD(P)-binding domain"/>
    <property type="match status" value="1"/>
</dbReference>
<evidence type="ECO:0000256" key="1">
    <source>
        <dbReference type="SAM" id="MobiDB-lite"/>
    </source>
</evidence>
<dbReference type="GO" id="GO:0004729">
    <property type="term" value="F:oxygen-dependent protoporphyrinogen oxidase activity"/>
    <property type="evidence" value="ECO:0007669"/>
    <property type="project" value="TreeGrafter"/>
</dbReference>
<reference evidence="4" key="2">
    <citation type="submission" date="2010-05" db="EMBL/GenBank/DDBJ databases">
        <title>The genome sequence of Magnaporthe poae strain ATCC 64411.</title>
        <authorList>
            <person name="Ma L.-J."/>
            <person name="Dead R."/>
            <person name="Young S."/>
            <person name="Zeng Q."/>
            <person name="Koehrsen M."/>
            <person name="Alvarado L."/>
            <person name="Berlin A."/>
            <person name="Chapman S.B."/>
            <person name="Chen Z."/>
            <person name="Freedman E."/>
            <person name="Gellesch M."/>
            <person name="Goldberg J."/>
            <person name="Griggs A."/>
            <person name="Gujja S."/>
            <person name="Heilman E.R."/>
            <person name="Heiman D."/>
            <person name="Hepburn T."/>
            <person name="Howarth C."/>
            <person name="Jen D."/>
            <person name="Larson L."/>
            <person name="Mehta T."/>
            <person name="Neiman D."/>
            <person name="Pearson M."/>
            <person name="Roberts A."/>
            <person name="Saif S."/>
            <person name="Shea T."/>
            <person name="Shenoy N."/>
            <person name="Sisk P."/>
            <person name="Stolte C."/>
            <person name="Sykes S."/>
            <person name="Walk T."/>
            <person name="White J."/>
            <person name="Yandava C."/>
            <person name="Haas B."/>
            <person name="Nusbaum C."/>
            <person name="Birren B."/>
        </authorList>
    </citation>
    <scope>NUCLEOTIDE SEQUENCE [LARGE SCALE GENOMIC DNA]</scope>
    <source>
        <strain evidence="4">ATCC 64411 / 73-15</strain>
    </source>
</reference>
<dbReference type="EMBL" id="ADBL01002466">
    <property type="status" value="NOT_ANNOTATED_CDS"/>
    <property type="molecule type" value="Genomic_DNA"/>
</dbReference>
<dbReference type="PANTHER" id="PTHR42923">
    <property type="entry name" value="PROTOPORPHYRINOGEN OXIDASE"/>
    <property type="match status" value="1"/>
</dbReference>
<dbReference type="EnsemblFungi" id="MAPG_09641T0">
    <property type="protein sequence ID" value="MAPG_09641T0"/>
    <property type="gene ID" value="MAPG_09641"/>
</dbReference>
<dbReference type="eggNOG" id="KOG1276">
    <property type="taxonomic scope" value="Eukaryota"/>
</dbReference>
<name>A0A0C4EAH1_MAGP6</name>
<dbReference type="VEuPathDB" id="FungiDB:MAPG_09641"/>
<dbReference type="Pfam" id="PF13450">
    <property type="entry name" value="NAD_binding_8"/>
    <property type="match status" value="1"/>
</dbReference>
<dbReference type="Gene3D" id="3.50.50.60">
    <property type="entry name" value="FAD/NAD(P)-binding domain"/>
    <property type="match status" value="1"/>
</dbReference>
<dbReference type="Proteomes" id="UP000011715">
    <property type="component" value="Unassembled WGS sequence"/>
</dbReference>
<dbReference type="InterPro" id="IPR036188">
    <property type="entry name" value="FAD/NAD-bd_sf"/>
</dbReference>
<reference evidence="3" key="4">
    <citation type="journal article" date="2015" name="G3 (Bethesda)">
        <title>Genome sequences of three phytopathogenic species of the Magnaporthaceae family of fungi.</title>
        <authorList>
            <person name="Okagaki L.H."/>
            <person name="Nunes C.C."/>
            <person name="Sailsbery J."/>
            <person name="Clay B."/>
            <person name="Brown D."/>
            <person name="John T."/>
            <person name="Oh Y."/>
            <person name="Young N."/>
            <person name="Fitzgerald M."/>
            <person name="Haas B.J."/>
            <person name="Zeng Q."/>
            <person name="Young S."/>
            <person name="Adiconis X."/>
            <person name="Fan L."/>
            <person name="Levin J.Z."/>
            <person name="Mitchell T.K."/>
            <person name="Okubara P.A."/>
            <person name="Farman M.L."/>
            <person name="Kohn L.M."/>
            <person name="Birren B."/>
            <person name="Ma L.-J."/>
            <person name="Dean R.A."/>
        </authorList>
    </citation>
    <scope>NUCLEOTIDE SEQUENCE</scope>
    <source>
        <strain evidence="3">ATCC 64411 / 73-15</strain>
    </source>
</reference>
<organism evidence="3 4">
    <name type="scientific">Magnaporthiopsis poae (strain ATCC 64411 / 73-15)</name>
    <name type="common">Kentucky bluegrass fungus</name>
    <name type="synonym">Magnaporthe poae</name>
    <dbReference type="NCBI Taxonomy" id="644358"/>
    <lineage>
        <taxon>Eukaryota</taxon>
        <taxon>Fungi</taxon>
        <taxon>Dikarya</taxon>
        <taxon>Ascomycota</taxon>
        <taxon>Pezizomycotina</taxon>
        <taxon>Sordariomycetes</taxon>
        <taxon>Sordariomycetidae</taxon>
        <taxon>Magnaporthales</taxon>
        <taxon>Magnaporthaceae</taxon>
        <taxon>Magnaporthiopsis</taxon>
    </lineage>
</organism>
<evidence type="ECO:0000313" key="3">
    <source>
        <dbReference type="EnsemblFungi" id="MAPG_09641T0"/>
    </source>
</evidence>
<gene>
    <name evidence="2" type="ORF">MAPG_09641</name>
</gene>
<dbReference type="EMBL" id="GL876976">
    <property type="protein sequence ID" value="KLU91118.1"/>
    <property type="molecule type" value="Genomic_DNA"/>
</dbReference>
<reference evidence="2" key="3">
    <citation type="submission" date="2011-03" db="EMBL/GenBank/DDBJ databases">
        <title>Annotation of Magnaporthe poae ATCC 64411.</title>
        <authorList>
            <person name="Ma L.-J."/>
            <person name="Dead R."/>
            <person name="Young S.K."/>
            <person name="Zeng Q."/>
            <person name="Gargeya S."/>
            <person name="Fitzgerald M."/>
            <person name="Haas B."/>
            <person name="Abouelleil A."/>
            <person name="Alvarado L."/>
            <person name="Arachchi H.M."/>
            <person name="Berlin A."/>
            <person name="Brown A."/>
            <person name="Chapman S.B."/>
            <person name="Chen Z."/>
            <person name="Dunbar C."/>
            <person name="Freedman E."/>
            <person name="Gearin G."/>
            <person name="Gellesch M."/>
            <person name="Goldberg J."/>
            <person name="Griggs A."/>
            <person name="Gujja S."/>
            <person name="Heiman D."/>
            <person name="Howarth C."/>
            <person name="Larson L."/>
            <person name="Lui A."/>
            <person name="MacDonald P.J.P."/>
            <person name="Mehta T."/>
            <person name="Montmayeur A."/>
            <person name="Murphy C."/>
            <person name="Neiman D."/>
            <person name="Pearson M."/>
            <person name="Priest M."/>
            <person name="Roberts A."/>
            <person name="Saif S."/>
            <person name="Shea T."/>
            <person name="Shenoy N."/>
            <person name="Sisk P."/>
            <person name="Stolte C."/>
            <person name="Sykes S."/>
            <person name="Yandava C."/>
            <person name="Wortman J."/>
            <person name="Nusbaum C."/>
            <person name="Birren B."/>
        </authorList>
    </citation>
    <scope>NUCLEOTIDE SEQUENCE</scope>
    <source>
        <strain evidence="2">ATCC 64411</strain>
    </source>
</reference>
<accession>A0A0C4EAH1</accession>
<reference evidence="2" key="1">
    <citation type="submission" date="2010-05" db="EMBL/GenBank/DDBJ databases">
        <title>The Genome Sequence of Magnaporthe poae strain ATCC 64411.</title>
        <authorList>
            <consortium name="The Broad Institute Genome Sequencing Platform"/>
            <consortium name="Broad Institute Genome Sequencing Center for Infectious Disease"/>
            <person name="Ma L.-J."/>
            <person name="Dead R."/>
            <person name="Young S."/>
            <person name="Zeng Q."/>
            <person name="Koehrsen M."/>
            <person name="Alvarado L."/>
            <person name="Berlin A."/>
            <person name="Chapman S.B."/>
            <person name="Chen Z."/>
            <person name="Freedman E."/>
            <person name="Gellesch M."/>
            <person name="Goldberg J."/>
            <person name="Griggs A."/>
            <person name="Gujja S."/>
            <person name="Heilman E.R."/>
            <person name="Heiman D."/>
            <person name="Hepburn T."/>
            <person name="Howarth C."/>
            <person name="Jen D."/>
            <person name="Larson L."/>
            <person name="Mehta T."/>
            <person name="Neiman D."/>
            <person name="Pearson M."/>
            <person name="Roberts A."/>
            <person name="Saif S."/>
            <person name="Shea T."/>
            <person name="Shenoy N."/>
            <person name="Sisk P."/>
            <person name="Stolte C."/>
            <person name="Sykes S."/>
            <person name="Walk T."/>
            <person name="White J."/>
            <person name="Yandava C."/>
            <person name="Haas B."/>
            <person name="Nusbaum C."/>
            <person name="Birren B."/>
        </authorList>
    </citation>
    <scope>NUCLEOTIDE SEQUENCE</scope>
    <source>
        <strain evidence="2">ATCC 64411</strain>
    </source>
</reference>
<feature type="compositionally biased region" description="Low complexity" evidence="1">
    <location>
        <begin position="56"/>
        <end position="80"/>
    </location>
</feature>
<evidence type="ECO:0000313" key="2">
    <source>
        <dbReference type="EMBL" id="KLU91118.1"/>
    </source>
</evidence>
<proteinExistence type="predicted"/>
<protein>
    <submittedName>
        <fullName evidence="2">Protoporphyrinogen oxidase</fullName>
    </submittedName>
</protein>
<dbReference type="AlphaFoldDB" id="A0A0C4EAH1"/>
<dbReference type="PANTHER" id="PTHR42923:SF3">
    <property type="entry name" value="PROTOPORPHYRINOGEN OXIDASE"/>
    <property type="match status" value="1"/>
</dbReference>
<dbReference type="GO" id="GO:0005743">
    <property type="term" value="C:mitochondrial inner membrane"/>
    <property type="evidence" value="ECO:0007669"/>
    <property type="project" value="TreeGrafter"/>
</dbReference>
<dbReference type="STRING" id="644358.A0A0C4EAH1"/>
<dbReference type="InterPro" id="IPR050464">
    <property type="entry name" value="Zeta_carotene_desat/Oxidored"/>
</dbReference>
<dbReference type="OrthoDB" id="438553at2759"/>
<evidence type="ECO:0000313" key="4">
    <source>
        <dbReference type="Proteomes" id="UP000011715"/>
    </source>
</evidence>
<reference evidence="3" key="5">
    <citation type="submission" date="2015-06" db="UniProtKB">
        <authorList>
            <consortium name="EnsemblFungi"/>
        </authorList>
    </citation>
    <scope>IDENTIFICATION</scope>
    <source>
        <strain evidence="3">ATCC 64411</strain>
    </source>
</reference>